<dbReference type="InterPro" id="IPR038528">
    <property type="entry name" value="TEL2_C_sf"/>
</dbReference>
<proteinExistence type="inferred from homology"/>
<feature type="region of interest" description="Disordered" evidence="2">
    <location>
        <begin position="327"/>
        <end position="383"/>
    </location>
</feature>
<organism evidence="4 5">
    <name type="scientific">Blattamonas nauphoetae</name>
    <dbReference type="NCBI Taxonomy" id="2049346"/>
    <lineage>
        <taxon>Eukaryota</taxon>
        <taxon>Metamonada</taxon>
        <taxon>Preaxostyla</taxon>
        <taxon>Oxymonadida</taxon>
        <taxon>Blattamonas</taxon>
    </lineage>
</organism>
<reference evidence="4 5" key="1">
    <citation type="journal article" date="2022" name="bioRxiv">
        <title>Genomics of Preaxostyla Flagellates Illuminates Evolutionary Transitions and the Path Towards Mitochondrial Loss.</title>
        <authorList>
            <person name="Novak L.V.F."/>
            <person name="Treitli S.C."/>
            <person name="Pyrih J."/>
            <person name="Halakuc P."/>
            <person name="Pipaliya S.V."/>
            <person name="Vacek V."/>
            <person name="Brzon O."/>
            <person name="Soukal P."/>
            <person name="Eme L."/>
            <person name="Dacks J.B."/>
            <person name="Karnkowska A."/>
            <person name="Elias M."/>
            <person name="Hampl V."/>
        </authorList>
    </citation>
    <scope>NUCLEOTIDE SEQUENCE [LARGE SCALE GENOMIC DNA]</scope>
    <source>
        <strain evidence="4">NAU3</strain>
        <tissue evidence="4">Gut</tissue>
    </source>
</reference>
<feature type="compositionally biased region" description="Polar residues" evidence="2">
    <location>
        <begin position="611"/>
        <end position="627"/>
    </location>
</feature>
<dbReference type="Gene3D" id="1.25.40.720">
    <property type="entry name" value="Telomere length regulation protein 2, C-terminal domain"/>
    <property type="match status" value="1"/>
</dbReference>
<accession>A0ABQ9XBZ7</accession>
<feature type="compositionally biased region" description="Polar residues" evidence="2">
    <location>
        <begin position="333"/>
        <end position="358"/>
    </location>
</feature>
<dbReference type="PANTHER" id="PTHR15830:SF10">
    <property type="entry name" value="TELOMERE LENGTH REGULATION PROTEIN TEL2 HOMOLOG"/>
    <property type="match status" value="1"/>
</dbReference>
<evidence type="ECO:0000256" key="1">
    <source>
        <dbReference type="ARBA" id="ARBA00006133"/>
    </source>
</evidence>
<dbReference type="InterPro" id="IPR051970">
    <property type="entry name" value="TEL2_Regulation"/>
</dbReference>
<evidence type="ECO:0000256" key="2">
    <source>
        <dbReference type="SAM" id="MobiDB-lite"/>
    </source>
</evidence>
<feature type="compositionally biased region" description="Acidic residues" evidence="2">
    <location>
        <begin position="372"/>
        <end position="382"/>
    </location>
</feature>
<dbReference type="EMBL" id="JARBJD010000166">
    <property type="protein sequence ID" value="KAK2948914.1"/>
    <property type="molecule type" value="Genomic_DNA"/>
</dbReference>
<comment type="caution">
    <text evidence="4">The sequence shown here is derived from an EMBL/GenBank/DDBJ whole genome shotgun (WGS) entry which is preliminary data.</text>
</comment>
<feature type="region of interest" description="Disordered" evidence="2">
    <location>
        <begin position="599"/>
        <end position="630"/>
    </location>
</feature>
<dbReference type="InterPro" id="IPR019337">
    <property type="entry name" value="Telomere_length_regulation_dom"/>
</dbReference>
<dbReference type="Pfam" id="PF10193">
    <property type="entry name" value="Telomere_reg-2"/>
    <property type="match status" value="1"/>
</dbReference>
<protein>
    <submittedName>
        <fullName evidence="4">Telomere length regulation protein</fullName>
    </submittedName>
</protein>
<keyword evidence="5" id="KW-1185">Reference proteome</keyword>
<evidence type="ECO:0000313" key="5">
    <source>
        <dbReference type="Proteomes" id="UP001281761"/>
    </source>
</evidence>
<dbReference type="Proteomes" id="UP001281761">
    <property type="component" value="Unassembled WGS sequence"/>
</dbReference>
<comment type="similarity">
    <text evidence="1">Belongs to the TEL2 family.</text>
</comment>
<evidence type="ECO:0000313" key="4">
    <source>
        <dbReference type="EMBL" id="KAK2948914.1"/>
    </source>
</evidence>
<gene>
    <name evidence="4" type="ORF">BLNAU_16132</name>
</gene>
<sequence length="845" mass="93944">MQACPPFLGICVELLPQLPPYSLETFLFRFIELGAVILQPSSMVQSGHRAPKQHKQSPPSHNNVSCVYGIDCIHCRDGMPTLFRQTLSTPLPSGVCGCLHLVLRPTPGPSFRDHPTTFHRDSSDCCGFPLHLITLRVPISKYGIRTSVSFNSLHFQNTHRTLEPNWNPKTPFTRLSSASGTCPRSPVSLRRLVIQTGSCSSAAALRGNPLPSLLILTSLNSLLSSPTALIRECAMIVTELFAPHLQPKQDNPLEATEPLKFEYDGFDRSLPDPSDPVSWSDSDTSVMFQLHSITGVEIDKSDVSRINEWKEEKDRIWKSLLSLNKPNEEEVHNSSSTATADSPITNTPTEQNPISSLRSDCVVESDSQEAPSSEELETWSDSDPDRPLFVRRTQIRKKSKKLEHSFYEIVPFNLDSAVINRIAHSSTLISYDQSINYKLQGSHQPKRSPDDEVLENTFSFDKKDTDWLDVAEVSLTGIVRGLLGMDLNEHPMEAMALLRKIPTAVHSTEPDVVDMALTAARVVATIQNIFDYPEYERVKQEALVSLLVSVKPDVAITLGNLFYSHSVTVANRVGILSSFAASAVFMSAGKSLSEVALQLDDSPPPDPQKEITVSSDTKKTQFNQTKTAESETKKPLIEILGESDPADRIPLDEQNKPIESVSIKPSKTRRWGYTTHNRKPPSPESINAFTPHGPAFFFALLSPLEPKILTSQTHVTYDYRARDAVQLVGDDSYVLSVLLQTLSTILWCTGFSPSPVHSDMPKSFLRAIYNFRPGASPFLLKAILVSIHTCFFCPLSSTTSLSELMNDANETIIWCDALIQNSPDREVYMLASELVLDLKRLYRIT</sequence>
<dbReference type="PANTHER" id="PTHR15830">
    <property type="entry name" value="TELOMERE LENGTH REGULATION PROTEIN TEL2 FAMILY MEMBER"/>
    <property type="match status" value="1"/>
</dbReference>
<evidence type="ECO:0000259" key="3">
    <source>
        <dbReference type="Pfam" id="PF10193"/>
    </source>
</evidence>
<feature type="domain" description="Telomere length regulation protein conserved" evidence="3">
    <location>
        <begin position="495"/>
        <end position="583"/>
    </location>
</feature>
<name>A0ABQ9XBZ7_9EUKA</name>